<sequence>MNKFCPMLAATAVGTLMLASTAMADNMQPTGLWLTTDFPAITESLGKDASMELSLTNSNLPPARVNFDVSGLPAGWNAEFDGSGKPVNAAMVAEGKSENVTLKVSPAGDAKAGTYHFTVEGKTDSGEILKLPIAMTLAAGEPDHIDLSAKLPALKGTPTSNFDYDVTIDNDSAEAATLNLVADAPPGFTTVFKEQYGSQELTSLPFKAGESKTIKVSVKPPRGASAGQYPVVISAASSKTEGKTQLELDVSGQPEIALSAKDGLLSGRAEAGKEQTFNFTVANSGSAPAQDVKVAASAPNGWKITTTPASAPEIDPGQSQDFTVAMTPADKAIAGDYVVNIRAAGQGVNDSQKFRVTVATSTEWGIAGLGLIAAAVVVLGAAVTRYGRR</sequence>
<dbReference type="PANTHER" id="PTHR39198">
    <property type="entry name" value="HYPOTHETICAL MEMBRANE PROTEIN, CONSERVED"/>
    <property type="match status" value="1"/>
</dbReference>
<accession>A0A506UFV3</accession>
<keyword evidence="5" id="KW-1185">Reference proteome</keyword>
<comment type="caution">
    <text evidence="4">The sequence shown here is derived from an EMBL/GenBank/DDBJ whole genome shotgun (WGS) entry which is preliminary data.</text>
</comment>
<dbReference type="Proteomes" id="UP000318801">
    <property type="component" value="Unassembled WGS sequence"/>
</dbReference>
<name>A0A506UFV3_9HYPH</name>
<feature type="signal peptide" evidence="2">
    <location>
        <begin position="1"/>
        <end position="24"/>
    </location>
</feature>
<organism evidence="4 5">
    <name type="scientific">Martelella alba</name>
    <dbReference type="NCBI Taxonomy" id="2590451"/>
    <lineage>
        <taxon>Bacteria</taxon>
        <taxon>Pseudomonadati</taxon>
        <taxon>Pseudomonadota</taxon>
        <taxon>Alphaproteobacteria</taxon>
        <taxon>Hyphomicrobiales</taxon>
        <taxon>Aurantimonadaceae</taxon>
        <taxon>Martelella</taxon>
    </lineage>
</organism>
<dbReference type="OrthoDB" id="8631677at2"/>
<dbReference type="Gene3D" id="2.60.40.10">
    <property type="entry name" value="Immunoglobulins"/>
    <property type="match status" value="1"/>
</dbReference>
<keyword evidence="1" id="KW-1133">Transmembrane helix</keyword>
<protein>
    <recommendedName>
        <fullName evidence="3">Alpha-galactosidase NEW3 domain-containing protein</fullName>
    </recommendedName>
</protein>
<proteinExistence type="predicted"/>
<dbReference type="AlphaFoldDB" id="A0A506UFV3"/>
<dbReference type="InterPro" id="IPR013783">
    <property type="entry name" value="Ig-like_fold"/>
</dbReference>
<keyword evidence="1" id="KW-0812">Transmembrane</keyword>
<feature type="domain" description="Alpha-galactosidase NEW3" evidence="3">
    <location>
        <begin position="169"/>
        <end position="236"/>
    </location>
</feature>
<evidence type="ECO:0000313" key="5">
    <source>
        <dbReference type="Proteomes" id="UP000318801"/>
    </source>
</evidence>
<feature type="domain" description="Alpha-galactosidase NEW3" evidence="3">
    <location>
        <begin position="46"/>
        <end position="119"/>
    </location>
</feature>
<gene>
    <name evidence="4" type="ORF">FJU08_08745</name>
</gene>
<evidence type="ECO:0000313" key="4">
    <source>
        <dbReference type="EMBL" id="TPW30757.1"/>
    </source>
</evidence>
<reference evidence="4 5" key="1">
    <citation type="submission" date="2019-06" db="EMBL/GenBank/DDBJ databases">
        <authorList>
            <person name="Li M."/>
        </authorList>
    </citation>
    <scope>NUCLEOTIDE SEQUENCE [LARGE SCALE GENOMIC DNA]</scope>
    <source>
        <strain evidence="4 5">BGMRC2036</strain>
    </source>
</reference>
<feature type="transmembrane region" description="Helical" evidence="1">
    <location>
        <begin position="364"/>
        <end position="383"/>
    </location>
</feature>
<dbReference type="EMBL" id="VHLG01000004">
    <property type="protein sequence ID" value="TPW30757.1"/>
    <property type="molecule type" value="Genomic_DNA"/>
</dbReference>
<keyword evidence="2" id="KW-0732">Signal</keyword>
<evidence type="ECO:0000256" key="2">
    <source>
        <dbReference type="SAM" id="SignalP"/>
    </source>
</evidence>
<feature type="domain" description="Alpha-galactosidase NEW3" evidence="3">
    <location>
        <begin position="269"/>
        <end position="344"/>
    </location>
</feature>
<dbReference type="InterPro" id="IPR018905">
    <property type="entry name" value="A-galactase_NEW3"/>
</dbReference>
<dbReference type="RefSeq" id="WP_141148628.1">
    <property type="nucleotide sequence ID" value="NZ_VHLG01000004.1"/>
</dbReference>
<evidence type="ECO:0000256" key="1">
    <source>
        <dbReference type="SAM" id="Phobius"/>
    </source>
</evidence>
<feature type="chain" id="PRO_5021410802" description="Alpha-galactosidase NEW3 domain-containing protein" evidence="2">
    <location>
        <begin position="25"/>
        <end position="389"/>
    </location>
</feature>
<evidence type="ECO:0000259" key="3">
    <source>
        <dbReference type="Pfam" id="PF10633"/>
    </source>
</evidence>
<dbReference type="PANTHER" id="PTHR39198:SF1">
    <property type="entry name" value="ALPHA-GALACTOSIDASE NEW3 DOMAIN-CONTAINING PROTEIN"/>
    <property type="match status" value="1"/>
</dbReference>
<dbReference type="Pfam" id="PF10633">
    <property type="entry name" value="NPCBM_assoc"/>
    <property type="match status" value="3"/>
</dbReference>
<keyword evidence="1" id="KW-0472">Membrane</keyword>